<keyword evidence="1" id="KW-0472">Membrane</keyword>
<organism evidence="2 3">
    <name type="scientific">Flavobacterium defluvii</name>
    <dbReference type="NCBI Taxonomy" id="370979"/>
    <lineage>
        <taxon>Bacteria</taxon>
        <taxon>Pseudomonadati</taxon>
        <taxon>Bacteroidota</taxon>
        <taxon>Flavobacteriia</taxon>
        <taxon>Flavobacteriales</taxon>
        <taxon>Flavobacteriaceae</taxon>
        <taxon>Flavobacterium</taxon>
    </lineage>
</organism>
<evidence type="ECO:0000313" key="3">
    <source>
        <dbReference type="Proteomes" id="UP000184071"/>
    </source>
</evidence>
<evidence type="ECO:0000313" key="2">
    <source>
        <dbReference type="EMBL" id="SHH38687.1"/>
    </source>
</evidence>
<name>A0A1M5SJB4_9FLAO</name>
<dbReference type="STRING" id="370979.SAMN05443663_107132"/>
<proteinExistence type="predicted"/>
<feature type="transmembrane region" description="Helical" evidence="1">
    <location>
        <begin position="20"/>
        <end position="37"/>
    </location>
</feature>
<accession>A0A1M5SJB4</accession>
<sequence length="42" mass="5115">MFIINTDSAKLIILFFKDKFMFIAQLILFYQLYIILLQEKIN</sequence>
<dbReference type="AlphaFoldDB" id="A0A1M5SJB4"/>
<keyword evidence="1" id="KW-1133">Transmembrane helix</keyword>
<protein>
    <submittedName>
        <fullName evidence="2">Uncharacterized protein</fullName>
    </submittedName>
</protein>
<evidence type="ECO:0000256" key="1">
    <source>
        <dbReference type="SAM" id="Phobius"/>
    </source>
</evidence>
<reference evidence="3" key="1">
    <citation type="submission" date="2016-11" db="EMBL/GenBank/DDBJ databases">
        <authorList>
            <person name="Varghese N."/>
            <person name="Submissions S."/>
        </authorList>
    </citation>
    <scope>NUCLEOTIDE SEQUENCE [LARGE SCALE GENOMIC DNA]</scope>
    <source>
        <strain evidence="3">DSM 17963</strain>
    </source>
</reference>
<gene>
    <name evidence="2" type="ORF">SAMN05443663_107132</name>
</gene>
<dbReference type="Proteomes" id="UP000184071">
    <property type="component" value="Unassembled WGS sequence"/>
</dbReference>
<dbReference type="EMBL" id="FQWC01000007">
    <property type="protein sequence ID" value="SHH38687.1"/>
    <property type="molecule type" value="Genomic_DNA"/>
</dbReference>
<keyword evidence="3" id="KW-1185">Reference proteome</keyword>
<keyword evidence="1" id="KW-0812">Transmembrane</keyword>